<accession>A0A0B0PS37</accession>
<dbReference type="Proteomes" id="UP000032142">
    <property type="component" value="Unassembled WGS sequence"/>
</dbReference>
<dbReference type="EMBL" id="KN448819">
    <property type="protein sequence ID" value="KHG29273.1"/>
    <property type="molecule type" value="Genomic_DNA"/>
</dbReference>
<organism evidence="1 2">
    <name type="scientific">Gossypium arboreum</name>
    <name type="common">Tree cotton</name>
    <name type="synonym">Gossypium nanking</name>
    <dbReference type="NCBI Taxonomy" id="29729"/>
    <lineage>
        <taxon>Eukaryota</taxon>
        <taxon>Viridiplantae</taxon>
        <taxon>Streptophyta</taxon>
        <taxon>Embryophyta</taxon>
        <taxon>Tracheophyta</taxon>
        <taxon>Spermatophyta</taxon>
        <taxon>Magnoliopsida</taxon>
        <taxon>eudicotyledons</taxon>
        <taxon>Gunneridae</taxon>
        <taxon>Pentapetalae</taxon>
        <taxon>rosids</taxon>
        <taxon>malvids</taxon>
        <taxon>Malvales</taxon>
        <taxon>Malvaceae</taxon>
        <taxon>Malvoideae</taxon>
        <taxon>Gossypium</taxon>
    </lineage>
</organism>
<reference evidence="2" key="1">
    <citation type="submission" date="2014-09" db="EMBL/GenBank/DDBJ databases">
        <authorList>
            <person name="Mudge J."/>
            <person name="Ramaraj T."/>
            <person name="Lindquist I.E."/>
            <person name="Bharti A.K."/>
            <person name="Sundararajan A."/>
            <person name="Cameron C.T."/>
            <person name="Woodward J.E."/>
            <person name="May G.D."/>
            <person name="Brubaker C."/>
            <person name="Broadhvest J."/>
            <person name="Wilkins T.A."/>
        </authorList>
    </citation>
    <scope>NUCLEOTIDE SEQUENCE</scope>
    <source>
        <strain evidence="2">cv. AKA8401</strain>
    </source>
</reference>
<sequence>MLMNASWPNTSQSCPFQLQSWLNKKENSKSYSRVDNPSLHASSSSFTLSMQWLYHHIHLGRISFP</sequence>
<dbReference type="AlphaFoldDB" id="A0A0B0PS37"/>
<proteinExistence type="predicted"/>
<keyword evidence="2" id="KW-1185">Reference proteome</keyword>
<evidence type="ECO:0000313" key="1">
    <source>
        <dbReference type="EMBL" id="KHG29273.1"/>
    </source>
</evidence>
<protein>
    <submittedName>
        <fullName evidence="1">Calmodulin-regulated spectrin-associated 1-B</fullName>
    </submittedName>
</protein>
<gene>
    <name evidence="1" type="ORF">F383_35734</name>
</gene>
<evidence type="ECO:0000313" key="2">
    <source>
        <dbReference type="Proteomes" id="UP000032142"/>
    </source>
</evidence>
<name>A0A0B0PS37_GOSAR</name>